<dbReference type="CDD" id="cd14003">
    <property type="entry name" value="STKc_AMPK-like"/>
    <property type="match status" value="1"/>
</dbReference>
<dbReference type="InterPro" id="IPR015940">
    <property type="entry name" value="UBA"/>
</dbReference>
<keyword evidence="7" id="KW-1185">Reference proteome</keyword>
<dbReference type="PANTHER" id="PTHR24346:SF30">
    <property type="entry name" value="MATERNAL EMBRYONIC LEUCINE ZIPPER KINASE"/>
    <property type="match status" value="1"/>
</dbReference>
<feature type="region of interest" description="Disordered" evidence="3">
    <location>
        <begin position="90"/>
        <end position="180"/>
    </location>
</feature>
<evidence type="ECO:0000259" key="4">
    <source>
        <dbReference type="PROSITE" id="PS50011"/>
    </source>
</evidence>
<dbReference type="InterPro" id="IPR000719">
    <property type="entry name" value="Prot_kinase_dom"/>
</dbReference>
<feature type="compositionally biased region" description="Low complexity" evidence="3">
    <location>
        <begin position="338"/>
        <end position="352"/>
    </location>
</feature>
<feature type="compositionally biased region" description="Low complexity" evidence="3">
    <location>
        <begin position="810"/>
        <end position="819"/>
    </location>
</feature>
<dbReference type="SUPFAM" id="SSF56112">
    <property type="entry name" value="Protein kinase-like (PK-like)"/>
    <property type="match status" value="1"/>
</dbReference>
<keyword evidence="1" id="KW-0547">Nucleotide-binding</keyword>
<feature type="region of interest" description="Disordered" evidence="3">
    <location>
        <begin position="500"/>
        <end position="538"/>
    </location>
</feature>
<dbReference type="Pfam" id="PF00069">
    <property type="entry name" value="Pkinase"/>
    <property type="match status" value="1"/>
</dbReference>
<dbReference type="PROSITE" id="PS50011">
    <property type="entry name" value="PROTEIN_KINASE_DOM"/>
    <property type="match status" value="1"/>
</dbReference>
<feature type="region of interest" description="Disordered" evidence="3">
    <location>
        <begin position="654"/>
        <end position="715"/>
    </location>
</feature>
<proteinExistence type="predicted"/>
<feature type="region of interest" description="Disordered" evidence="3">
    <location>
        <begin position="585"/>
        <end position="609"/>
    </location>
</feature>
<accession>A0ABQ7G0U6</accession>
<feature type="domain" description="Protein kinase" evidence="4">
    <location>
        <begin position="854"/>
        <end position="1108"/>
    </location>
</feature>
<keyword evidence="2" id="KW-0067">ATP-binding</keyword>
<feature type="compositionally biased region" description="Gly residues" evidence="3">
    <location>
        <begin position="323"/>
        <end position="337"/>
    </location>
</feature>
<evidence type="ECO:0000313" key="7">
    <source>
        <dbReference type="Proteomes" id="UP000815325"/>
    </source>
</evidence>
<feature type="compositionally biased region" description="Polar residues" evidence="3">
    <location>
        <begin position="379"/>
        <end position="393"/>
    </location>
</feature>
<feature type="region of interest" description="Disordered" evidence="3">
    <location>
        <begin position="323"/>
        <end position="367"/>
    </location>
</feature>
<protein>
    <submittedName>
        <fullName evidence="6">Uncharacterized protein</fullName>
    </submittedName>
</protein>
<comment type="caution">
    <text evidence="6">The sequence shown here is derived from an EMBL/GenBank/DDBJ whole genome shotgun (WGS) entry which is preliminary data.</text>
</comment>
<dbReference type="PROSITE" id="PS50030">
    <property type="entry name" value="UBA"/>
    <property type="match status" value="1"/>
</dbReference>
<feature type="region of interest" description="Disordered" evidence="3">
    <location>
        <begin position="780"/>
        <end position="819"/>
    </location>
</feature>
<feature type="region of interest" description="Disordered" evidence="3">
    <location>
        <begin position="379"/>
        <end position="431"/>
    </location>
</feature>
<dbReference type="PROSITE" id="PS00108">
    <property type="entry name" value="PROTEIN_KINASE_ST"/>
    <property type="match status" value="1"/>
</dbReference>
<evidence type="ECO:0000256" key="1">
    <source>
        <dbReference type="ARBA" id="ARBA00022741"/>
    </source>
</evidence>
<feature type="compositionally biased region" description="Low complexity" evidence="3">
    <location>
        <begin position="148"/>
        <end position="179"/>
    </location>
</feature>
<dbReference type="Gene3D" id="1.10.510.10">
    <property type="entry name" value="Transferase(Phosphotransferase) domain 1"/>
    <property type="match status" value="1"/>
</dbReference>
<dbReference type="PANTHER" id="PTHR24346">
    <property type="entry name" value="MAP/MICROTUBULE AFFINITY-REGULATING KINASE"/>
    <property type="match status" value="1"/>
</dbReference>
<evidence type="ECO:0000259" key="5">
    <source>
        <dbReference type="PROSITE" id="PS50030"/>
    </source>
</evidence>
<dbReference type="Proteomes" id="UP000815325">
    <property type="component" value="Unassembled WGS sequence"/>
</dbReference>
<dbReference type="InterPro" id="IPR008271">
    <property type="entry name" value="Ser/Thr_kinase_AS"/>
</dbReference>
<feature type="compositionally biased region" description="Low complexity" evidence="3">
    <location>
        <begin position="253"/>
        <end position="266"/>
    </location>
</feature>
<feature type="compositionally biased region" description="Basic and acidic residues" evidence="3">
    <location>
        <begin position="685"/>
        <end position="694"/>
    </location>
</feature>
<feature type="compositionally biased region" description="Low complexity" evidence="3">
    <location>
        <begin position="780"/>
        <end position="803"/>
    </location>
</feature>
<gene>
    <name evidence="6" type="ORF">DUNSADRAFT_18019</name>
</gene>
<name>A0ABQ7G0U6_DUNSA</name>
<evidence type="ECO:0000313" key="6">
    <source>
        <dbReference type="EMBL" id="KAF5828215.1"/>
    </source>
</evidence>
<dbReference type="InterPro" id="IPR011009">
    <property type="entry name" value="Kinase-like_dom_sf"/>
</dbReference>
<feature type="compositionally biased region" description="Low complexity" evidence="3">
    <location>
        <begin position="48"/>
        <end position="66"/>
    </location>
</feature>
<feature type="domain" description="UBA" evidence="5">
    <location>
        <begin position="1127"/>
        <end position="1167"/>
    </location>
</feature>
<feature type="region of interest" description="Disordered" evidence="3">
    <location>
        <begin position="243"/>
        <end position="270"/>
    </location>
</feature>
<reference evidence="6" key="1">
    <citation type="submission" date="2017-08" db="EMBL/GenBank/DDBJ databases">
        <authorList>
            <person name="Polle J.E."/>
            <person name="Barry K."/>
            <person name="Cushman J."/>
            <person name="Schmutz J."/>
            <person name="Tran D."/>
            <person name="Hathwaick L.T."/>
            <person name="Yim W.C."/>
            <person name="Jenkins J."/>
            <person name="Mckie-Krisberg Z.M."/>
            <person name="Prochnik S."/>
            <person name="Lindquist E."/>
            <person name="Dockter R.B."/>
            <person name="Adam C."/>
            <person name="Molina H."/>
            <person name="Bunkerborg J."/>
            <person name="Jin E."/>
            <person name="Buchheim M."/>
            <person name="Magnuson J."/>
        </authorList>
    </citation>
    <scope>NUCLEOTIDE SEQUENCE</scope>
    <source>
        <strain evidence="6">CCAP 19/18</strain>
    </source>
</reference>
<evidence type="ECO:0000256" key="2">
    <source>
        <dbReference type="ARBA" id="ARBA00022840"/>
    </source>
</evidence>
<feature type="compositionally biased region" description="Low complexity" evidence="3">
    <location>
        <begin position="654"/>
        <end position="664"/>
    </location>
</feature>
<dbReference type="EMBL" id="MU070341">
    <property type="protein sequence ID" value="KAF5828215.1"/>
    <property type="molecule type" value="Genomic_DNA"/>
</dbReference>
<organism evidence="6 7">
    <name type="scientific">Dunaliella salina</name>
    <name type="common">Green alga</name>
    <name type="synonym">Protococcus salinus</name>
    <dbReference type="NCBI Taxonomy" id="3046"/>
    <lineage>
        <taxon>Eukaryota</taxon>
        <taxon>Viridiplantae</taxon>
        <taxon>Chlorophyta</taxon>
        <taxon>core chlorophytes</taxon>
        <taxon>Chlorophyceae</taxon>
        <taxon>CS clade</taxon>
        <taxon>Chlamydomonadales</taxon>
        <taxon>Dunaliellaceae</taxon>
        <taxon>Dunaliella</taxon>
    </lineage>
</organism>
<dbReference type="SMART" id="SM00220">
    <property type="entry name" value="S_TKc"/>
    <property type="match status" value="1"/>
</dbReference>
<sequence>MGLPPPSPSRPHITRFGRPNNSLDLTSKTPPAPLLASHDAALMRSERATSVPASSPTSASGAPLAPRHTLSGNALNSSMRISAAAPHVLPASAPGAPSQGLSGMNPARPATATGVGSTGSWVMELGDGGASPARVSNKAAAEGSHAGLTPTLHQQQQQQLLLNTQRHSGSSGSSSAAGSHTLRTAWDVSGSSVRPGLGAVHASLNQDDRPSSPTIGSPTLSWNSAAAAAAAAAAEGVLHPVGSVTPGRTMPTSAAASPSRLGSSSSIPLPTAFESSRSSLGTLTGMNASKLTSNFALAFGAESQAEMDGLALSGMVIGASGRAGGGLSQHDSGGGFAGNHSNHSSGSHAAAAQQVTGEEPMSPSAGYCHTGSFSMQLPSWQSPTCSRMASSRSLDQRPSLAQQQQQQQQGVGPSRVASPSSSSSNLVQRAHSSASGATAVLGSSTCSSGGTGVGGAGVLSGSALAAQRALKGPTHPPASPLLSTIQGVVGVGCERGEAEGAGAGTGQLSYGLGSTAAPSSRHHHTGSWGHGESHRGPSLLRRNSQAQMSDAMLNNAAAAAFGSGRLMHAVGTPEQRGSLLDTQPLVQHQQQHLHQQQPQPQQQQQQQLLLSKEVAGAGADRACRVTDRAPSAPLAQICSPDTAGHKALGISAISSSSLSSQHQQQQEREQQQQQQQQQQLHHHQQVREVKDRGQQEQLQMLQRAAPAVSVSKPSSATVQPAAHAHVVHARPSTSAAAEVAAASKAGASAPAPAATSAPTMAAAATTAAASAAVHQLSPASAFASPAAQGRQQQGQQQQQQQQQHSLTPNSSSPGAPTAAAGAAVTPFSAFSPCDYGALLGCEINEEHSAALPGYTVGKVIGEGGFCQVRLAVHHLSKRKVAIKVINKSKLTDVNEAKRIQREIRVMLHLTHECIIKLFEVVDSADTLYLVMEHAPNQSLLDYVRARKRLVEGKAAIFLKQIVAGLQYCHSREVVHRDVKLENILLGADGNMKIIDFGLSAFFVPGKRLRVHCGSPSYAAPEIVSRKHYDGPPVDVWSLGVVLFACLAGHLPFHSSSGNKQELCQKIIDGKFSMPAYLSPAAKDLLTRMLTVDPDKRATFEQVLAHPWVTAVAAWAPQGGSVYALTGGPDERVVAQLEMAGYERQQILQTLQARTPNYLTTSYYMLAEAKAERSRAAAQQAGLLQRQCQQQQEVPAGQSSCETAAACELQSRPMTAAT</sequence>
<feature type="region of interest" description="Disordered" evidence="3">
    <location>
        <begin position="1"/>
        <end position="71"/>
    </location>
</feature>
<evidence type="ECO:0000256" key="3">
    <source>
        <dbReference type="SAM" id="MobiDB-lite"/>
    </source>
</evidence>
<feature type="compositionally biased region" description="Low complexity" evidence="3">
    <location>
        <begin position="704"/>
        <end position="715"/>
    </location>
</feature>
<feature type="compositionally biased region" description="Polar residues" evidence="3">
    <location>
        <begin position="19"/>
        <end position="29"/>
    </location>
</feature>